<evidence type="ECO:0000313" key="3">
    <source>
        <dbReference type="Proteomes" id="UP000199532"/>
    </source>
</evidence>
<evidence type="ECO:0000256" key="1">
    <source>
        <dbReference type="SAM" id="Phobius"/>
    </source>
</evidence>
<reference evidence="2 3" key="1">
    <citation type="submission" date="2016-10" db="EMBL/GenBank/DDBJ databases">
        <authorList>
            <person name="de Groot N.N."/>
        </authorList>
    </citation>
    <scope>NUCLEOTIDE SEQUENCE [LARGE SCALE GENOMIC DNA]</scope>
    <source>
        <strain evidence="2 3">DSM 19938</strain>
    </source>
</reference>
<organism evidence="2 3">
    <name type="scientific">Dyadobacter koreensis</name>
    <dbReference type="NCBI Taxonomy" id="408657"/>
    <lineage>
        <taxon>Bacteria</taxon>
        <taxon>Pseudomonadati</taxon>
        <taxon>Bacteroidota</taxon>
        <taxon>Cytophagia</taxon>
        <taxon>Cytophagales</taxon>
        <taxon>Spirosomataceae</taxon>
        <taxon>Dyadobacter</taxon>
    </lineage>
</organism>
<proteinExistence type="predicted"/>
<dbReference type="Proteomes" id="UP000199532">
    <property type="component" value="Unassembled WGS sequence"/>
</dbReference>
<dbReference type="InterPro" id="IPR049211">
    <property type="entry name" value="DUF6814"/>
</dbReference>
<keyword evidence="1" id="KW-0812">Transmembrane</keyword>
<dbReference type="STRING" id="408657.SAMN04487995_1676"/>
<sequence length="83" mass="9294">MNALKRILGILWIVLGPTIIIFLVMQAIEKIAAATEGIARTNTTLQWSIIIIIFIPICAGLMIFGYYALKGEYDRLPQNSEEL</sequence>
<dbReference type="AlphaFoldDB" id="A0A1H6SAB6"/>
<accession>A0A1H6SAB6</accession>
<feature type="transmembrane region" description="Helical" evidence="1">
    <location>
        <begin position="7"/>
        <end position="28"/>
    </location>
</feature>
<protein>
    <submittedName>
        <fullName evidence="2">Uncharacterized protein</fullName>
    </submittedName>
</protein>
<keyword evidence="1" id="KW-0472">Membrane</keyword>
<keyword evidence="1" id="KW-1133">Transmembrane helix</keyword>
<evidence type="ECO:0000313" key="2">
    <source>
        <dbReference type="EMBL" id="SEI61707.1"/>
    </source>
</evidence>
<keyword evidence="3" id="KW-1185">Reference proteome</keyword>
<gene>
    <name evidence="2" type="ORF">SAMN04487995_1676</name>
</gene>
<dbReference type="Pfam" id="PF20664">
    <property type="entry name" value="DUF6814"/>
    <property type="match status" value="1"/>
</dbReference>
<name>A0A1H6SAB6_9BACT</name>
<dbReference type="OrthoDB" id="679529at2"/>
<dbReference type="RefSeq" id="WP_090334796.1">
    <property type="nucleotide sequence ID" value="NZ_FNXY01000002.1"/>
</dbReference>
<dbReference type="EMBL" id="FNXY01000002">
    <property type="protein sequence ID" value="SEI61707.1"/>
    <property type="molecule type" value="Genomic_DNA"/>
</dbReference>
<feature type="transmembrane region" description="Helical" evidence="1">
    <location>
        <begin position="48"/>
        <end position="69"/>
    </location>
</feature>